<dbReference type="PANTHER" id="PTHR48111">
    <property type="entry name" value="REGULATOR OF RPOS"/>
    <property type="match status" value="1"/>
</dbReference>
<dbReference type="GO" id="GO:0032993">
    <property type="term" value="C:protein-DNA complex"/>
    <property type="evidence" value="ECO:0007669"/>
    <property type="project" value="TreeGrafter"/>
</dbReference>
<keyword evidence="1" id="KW-0597">Phosphoprotein</keyword>
<reference evidence="6" key="1">
    <citation type="journal article" date="2021" name="PeerJ">
        <title>Extensive microbial diversity within the chicken gut microbiome revealed by metagenomics and culture.</title>
        <authorList>
            <person name="Gilroy R."/>
            <person name="Ravi A."/>
            <person name="Getino M."/>
            <person name="Pursley I."/>
            <person name="Horton D.L."/>
            <person name="Alikhan N.F."/>
            <person name="Baker D."/>
            <person name="Gharbi K."/>
            <person name="Hall N."/>
            <person name="Watson M."/>
            <person name="Adriaenssens E.M."/>
            <person name="Foster-Nyarko E."/>
            <person name="Jarju S."/>
            <person name="Secka A."/>
            <person name="Antonio M."/>
            <person name="Oren A."/>
            <person name="Chaudhuri R.R."/>
            <person name="La Ragione R."/>
            <person name="Hildebrand F."/>
            <person name="Pallen M.J."/>
        </authorList>
    </citation>
    <scope>NUCLEOTIDE SEQUENCE</scope>
    <source>
        <strain evidence="6">1068</strain>
    </source>
</reference>
<dbReference type="FunFam" id="1.10.10.10:FF:000018">
    <property type="entry name" value="DNA-binding response regulator ResD"/>
    <property type="match status" value="1"/>
</dbReference>
<feature type="non-terminal residue" evidence="6">
    <location>
        <position position="1"/>
    </location>
</feature>
<evidence type="ECO:0000256" key="3">
    <source>
        <dbReference type="ARBA" id="ARBA00023125"/>
    </source>
</evidence>
<dbReference type="InterPro" id="IPR001867">
    <property type="entry name" value="OmpR/PhoB-type_DNA-bd"/>
</dbReference>
<comment type="caution">
    <text evidence="6">The sequence shown here is derived from an EMBL/GenBank/DDBJ whole genome shotgun (WGS) entry which is preliminary data.</text>
</comment>
<dbReference type="Pfam" id="PF00486">
    <property type="entry name" value="Trans_reg_C"/>
    <property type="match status" value="1"/>
</dbReference>
<evidence type="ECO:0000313" key="6">
    <source>
        <dbReference type="EMBL" id="HIZ65407.1"/>
    </source>
</evidence>
<feature type="domain" description="OmpR/PhoB-type" evidence="5">
    <location>
        <begin position="19"/>
        <end position="118"/>
    </location>
</feature>
<dbReference type="InterPro" id="IPR036388">
    <property type="entry name" value="WH-like_DNA-bd_sf"/>
</dbReference>
<dbReference type="Proteomes" id="UP000824056">
    <property type="component" value="Unassembled WGS sequence"/>
</dbReference>
<keyword evidence="3 4" id="KW-0238">DNA-binding</keyword>
<gene>
    <name evidence="6" type="ORF">H9809_05850</name>
</gene>
<dbReference type="PROSITE" id="PS51755">
    <property type="entry name" value="OMPR_PHOB"/>
    <property type="match status" value="1"/>
</dbReference>
<dbReference type="CDD" id="cd00383">
    <property type="entry name" value="trans_reg_C"/>
    <property type="match status" value="1"/>
</dbReference>
<dbReference type="GO" id="GO:0006355">
    <property type="term" value="P:regulation of DNA-templated transcription"/>
    <property type="evidence" value="ECO:0007669"/>
    <property type="project" value="InterPro"/>
</dbReference>
<dbReference type="InterPro" id="IPR016032">
    <property type="entry name" value="Sig_transdc_resp-reg_C-effctor"/>
</dbReference>
<dbReference type="SMART" id="SM00862">
    <property type="entry name" value="Trans_reg_C"/>
    <property type="match status" value="1"/>
</dbReference>
<feature type="DNA-binding region" description="OmpR/PhoB-type" evidence="4">
    <location>
        <begin position="19"/>
        <end position="118"/>
    </location>
</feature>
<evidence type="ECO:0000259" key="5">
    <source>
        <dbReference type="PROSITE" id="PS51755"/>
    </source>
</evidence>
<dbReference type="AlphaFoldDB" id="A0A9D2JSZ0"/>
<dbReference type="Gene3D" id="1.10.10.10">
    <property type="entry name" value="Winged helix-like DNA-binding domain superfamily/Winged helix DNA-binding domain"/>
    <property type="match status" value="1"/>
</dbReference>
<name>A0A9D2JSZ0_9FIRM</name>
<dbReference type="GO" id="GO:0000976">
    <property type="term" value="F:transcription cis-regulatory region binding"/>
    <property type="evidence" value="ECO:0007669"/>
    <property type="project" value="TreeGrafter"/>
</dbReference>
<protein>
    <submittedName>
        <fullName evidence="6">Response regulator transcription factor</fullName>
    </submittedName>
</protein>
<dbReference type="PANTHER" id="PTHR48111:SF40">
    <property type="entry name" value="PHOSPHATE REGULON TRANSCRIPTIONAL REGULATORY PROTEIN PHOB"/>
    <property type="match status" value="1"/>
</dbReference>
<dbReference type="EMBL" id="DXBG01000139">
    <property type="protein sequence ID" value="HIZ65407.1"/>
    <property type="molecule type" value="Genomic_DNA"/>
</dbReference>
<dbReference type="GO" id="GO:0000156">
    <property type="term" value="F:phosphorelay response regulator activity"/>
    <property type="evidence" value="ECO:0007669"/>
    <property type="project" value="TreeGrafter"/>
</dbReference>
<dbReference type="GO" id="GO:0005829">
    <property type="term" value="C:cytosol"/>
    <property type="evidence" value="ECO:0007669"/>
    <property type="project" value="TreeGrafter"/>
</dbReference>
<evidence type="ECO:0000256" key="4">
    <source>
        <dbReference type="PROSITE-ProRule" id="PRU01091"/>
    </source>
</evidence>
<evidence type="ECO:0000256" key="2">
    <source>
        <dbReference type="ARBA" id="ARBA00023012"/>
    </source>
</evidence>
<proteinExistence type="predicted"/>
<evidence type="ECO:0000256" key="1">
    <source>
        <dbReference type="ARBA" id="ARBA00022553"/>
    </source>
</evidence>
<evidence type="ECO:0000313" key="7">
    <source>
        <dbReference type="Proteomes" id="UP000824056"/>
    </source>
</evidence>
<dbReference type="SUPFAM" id="SSF46894">
    <property type="entry name" value="C-terminal effector domain of the bipartite response regulators"/>
    <property type="match status" value="1"/>
</dbReference>
<reference evidence="6" key="2">
    <citation type="submission" date="2021-04" db="EMBL/GenBank/DDBJ databases">
        <authorList>
            <person name="Gilroy R."/>
        </authorList>
    </citation>
    <scope>NUCLEOTIDE SEQUENCE</scope>
    <source>
        <strain evidence="6">1068</strain>
    </source>
</reference>
<dbReference type="InterPro" id="IPR039420">
    <property type="entry name" value="WalR-like"/>
</dbReference>
<sequence>RVEAALRRAGKPQTSQTCQKTLSYKNLNLFPLSRKTTVHGKEVALTAHEYDILYLLVENPQKVFTRERLYELVWQGGYYGENNTVNVHVSNIRKKLKELAPEEEYIQTVYGIGFKMKE</sequence>
<accession>A0A9D2JSZ0</accession>
<organism evidence="6 7">
    <name type="scientific">Candidatus Blautia pullicola</name>
    <dbReference type="NCBI Taxonomy" id="2838498"/>
    <lineage>
        <taxon>Bacteria</taxon>
        <taxon>Bacillati</taxon>
        <taxon>Bacillota</taxon>
        <taxon>Clostridia</taxon>
        <taxon>Lachnospirales</taxon>
        <taxon>Lachnospiraceae</taxon>
        <taxon>Blautia</taxon>
    </lineage>
</organism>
<keyword evidence="2" id="KW-0902">Two-component regulatory system</keyword>